<gene>
    <name evidence="1" type="ordered locus">CPn_0819</name>
</gene>
<organism evidence="1 2">
    <name type="scientific">Chlamydia pneumoniae</name>
    <name type="common">Chlamydophila pneumoniae</name>
    <dbReference type="NCBI Taxonomy" id="83558"/>
    <lineage>
        <taxon>Bacteria</taxon>
        <taxon>Pseudomonadati</taxon>
        <taxon>Chlamydiota</taxon>
        <taxon>Chlamydiia</taxon>
        <taxon>Chlamydiales</taxon>
        <taxon>Chlamydiaceae</taxon>
        <taxon>Chlamydia/Chlamydophila group</taxon>
        <taxon>Chlamydia</taxon>
    </lineage>
</organism>
<proteinExistence type="predicted"/>
<dbReference type="AlphaFoldDB" id="A0A0H2UMC9"/>
<accession>A0A0H2UMC9</accession>
<dbReference type="HOGENOM" id="CLU_1966631_0_0_0"/>
<protein>
    <submittedName>
        <fullName evidence="1">Uncharacterized protein</fullName>
    </submittedName>
</protein>
<sequence length="148" mass="16798">MSNIMGSRRKLKRSFLLIEVLMALSLVCAVLLPCIRFYYAIHRSFEEDIFNLQLPALIDHCFLSVEEKMRQQMAEGTVLTSGKGQTVSLAYTSQGIGYRIPYGYNVDIRQEVRGDNLKMKVCLADVVVELFPDQKQAVSVQRCLCVTL</sequence>
<evidence type="ECO:0000313" key="1">
    <source>
        <dbReference type="EMBL" id="AAD18957.1"/>
    </source>
</evidence>
<name>A0A0H2UMC9_CHLPN</name>
<dbReference type="OrthoDB" id="19121at2"/>
<dbReference type="EMBL" id="AE001363">
    <property type="protein sequence ID" value="AAD18957.1"/>
    <property type="molecule type" value="Genomic_DNA"/>
</dbReference>
<evidence type="ECO:0000313" key="2">
    <source>
        <dbReference type="Proteomes" id="UP000000801"/>
    </source>
</evidence>
<reference evidence="1 2" key="1">
    <citation type="journal article" date="1999" name="Nat. Genet.">
        <title>Comparative genomes of Chlamydia pneumoniae and C. trachomatis.</title>
        <authorList>
            <person name="Kalman S."/>
            <person name="Mitchell W."/>
            <person name="Marathe R."/>
            <person name="Lammel C."/>
            <person name="Fan J."/>
            <person name="Hyman R.W."/>
            <person name="Olinger L."/>
            <person name="Grimwood J."/>
            <person name="Davis R.W."/>
            <person name="Stephens R.S."/>
        </authorList>
    </citation>
    <scope>NUCLEOTIDE SEQUENCE [LARGE SCALE GENOMIC DNA]</scope>
    <source>
        <strain evidence="1 2">CWL029</strain>
    </source>
</reference>
<dbReference type="PATRIC" id="fig|115713.3.peg.898"/>
<dbReference type="Proteomes" id="UP000000801">
    <property type="component" value="Chromosome"/>
</dbReference>
<dbReference type="KEGG" id="cpn:CPn_0819"/>